<name>A0ABS9J0H3_9FLAO</name>
<dbReference type="InterPro" id="IPR036929">
    <property type="entry name" value="DsbDN_sf"/>
</dbReference>
<organism evidence="3 4">
    <name type="scientific">Joostella atrarenae</name>
    <dbReference type="NCBI Taxonomy" id="679257"/>
    <lineage>
        <taxon>Bacteria</taxon>
        <taxon>Pseudomonadati</taxon>
        <taxon>Bacteroidota</taxon>
        <taxon>Flavobacteriia</taxon>
        <taxon>Flavobacteriales</taxon>
        <taxon>Flavobacteriaceae</taxon>
        <taxon>Joostella</taxon>
    </lineage>
</organism>
<dbReference type="PANTHER" id="PTHR32234:SF0">
    <property type="entry name" value="THIOL:DISULFIDE INTERCHANGE PROTEIN DSBD"/>
    <property type="match status" value="1"/>
</dbReference>
<feature type="signal peptide" evidence="1">
    <location>
        <begin position="1"/>
        <end position="18"/>
    </location>
</feature>
<feature type="chain" id="PRO_5046269554" evidence="1">
    <location>
        <begin position="19"/>
        <end position="148"/>
    </location>
</feature>
<proteinExistence type="predicted"/>
<sequence length="148" mass="16868">MKKIFFLFLVTIALNASAQIYEPVEWATSVEKTSEKEFVLIATATIEEGWHLYSQNVPEDGPIATTFTYEEIYGMEVVDKTSEGEGHEVYDNVFEMDIKYFENKAVFKQKVKLNQPHGGIINGVVEFMVCNDKSCLPPKEVDLTFNLK</sequence>
<dbReference type="InterPro" id="IPR028250">
    <property type="entry name" value="DsbDN"/>
</dbReference>
<keyword evidence="4" id="KW-1185">Reference proteome</keyword>
<gene>
    <name evidence="3" type="ORF">JM658_03730</name>
</gene>
<dbReference type="RefSeq" id="WP_236957888.1">
    <property type="nucleotide sequence ID" value="NZ_JAETXX010000001.1"/>
</dbReference>
<evidence type="ECO:0000259" key="2">
    <source>
        <dbReference type="Pfam" id="PF11412"/>
    </source>
</evidence>
<dbReference type="EMBL" id="JAETXX010000001">
    <property type="protein sequence ID" value="MCF8713929.1"/>
    <property type="molecule type" value="Genomic_DNA"/>
</dbReference>
<evidence type="ECO:0000256" key="1">
    <source>
        <dbReference type="SAM" id="SignalP"/>
    </source>
</evidence>
<dbReference type="Pfam" id="PF11412">
    <property type="entry name" value="DsbD_N"/>
    <property type="match status" value="1"/>
</dbReference>
<evidence type="ECO:0000313" key="3">
    <source>
        <dbReference type="EMBL" id="MCF8713929.1"/>
    </source>
</evidence>
<reference evidence="3 4" key="1">
    <citation type="submission" date="2021-01" db="EMBL/GenBank/DDBJ databases">
        <title>Genome sequencing of Joostella atrarenae M1-2 (= KCTC 23194).</title>
        <authorList>
            <person name="Zakaria M.R."/>
            <person name="Lam M.Q."/>
            <person name="Chong C.S."/>
        </authorList>
    </citation>
    <scope>NUCLEOTIDE SEQUENCE [LARGE SCALE GENOMIC DNA]</scope>
    <source>
        <strain evidence="3 4">M1-2</strain>
    </source>
</reference>
<feature type="domain" description="Thiol:disulfide interchange protein DsbD N-terminal" evidence="2">
    <location>
        <begin position="30"/>
        <end position="140"/>
    </location>
</feature>
<dbReference type="Proteomes" id="UP000829517">
    <property type="component" value="Unassembled WGS sequence"/>
</dbReference>
<keyword evidence="1" id="KW-0732">Signal</keyword>
<dbReference type="PANTHER" id="PTHR32234">
    <property type="entry name" value="THIOL:DISULFIDE INTERCHANGE PROTEIN DSBD"/>
    <property type="match status" value="1"/>
</dbReference>
<accession>A0ABS9J0H3</accession>
<evidence type="ECO:0000313" key="4">
    <source>
        <dbReference type="Proteomes" id="UP000829517"/>
    </source>
</evidence>
<protein>
    <submittedName>
        <fullName evidence="3">Cytochrome C biogenesis protein</fullName>
    </submittedName>
</protein>
<comment type="caution">
    <text evidence="3">The sequence shown here is derived from an EMBL/GenBank/DDBJ whole genome shotgun (WGS) entry which is preliminary data.</text>
</comment>
<dbReference type="Gene3D" id="2.60.40.1250">
    <property type="entry name" value="Thiol:disulfide interchange protein DsbD, N-terminal domain"/>
    <property type="match status" value="1"/>
</dbReference>